<dbReference type="EMBL" id="AP028212">
    <property type="protein sequence ID" value="BEI87635.1"/>
    <property type="molecule type" value="Genomic_DNA"/>
</dbReference>
<dbReference type="GeneID" id="85491506"/>
<gene>
    <name evidence="1" type="ORF">CcaverHIS019_0103530</name>
</gene>
<reference evidence="1" key="1">
    <citation type="journal article" date="2023" name="BMC Genomics">
        <title>Chromosome-level genome assemblies of Cutaneotrichosporon spp. (Trichosporonales, Basidiomycota) reveal imbalanced evolution between nucleotide sequences and chromosome synteny.</title>
        <authorList>
            <person name="Kobayashi Y."/>
            <person name="Kayamori A."/>
            <person name="Aoki K."/>
            <person name="Shiwa Y."/>
            <person name="Matsutani M."/>
            <person name="Fujita N."/>
            <person name="Sugita T."/>
            <person name="Iwasaki W."/>
            <person name="Tanaka N."/>
            <person name="Takashima M."/>
        </authorList>
    </citation>
    <scope>NUCLEOTIDE SEQUENCE</scope>
    <source>
        <strain evidence="1">HIS019</strain>
    </source>
</reference>
<dbReference type="Gene3D" id="2.40.128.320">
    <property type="entry name" value="Protein HRI1, N-terminal domain"/>
    <property type="match status" value="1"/>
</dbReference>
<proteinExistence type="predicted"/>
<dbReference type="InterPro" id="IPR043047">
    <property type="entry name" value="Hri1_N_sf"/>
</dbReference>
<evidence type="ECO:0000313" key="1">
    <source>
        <dbReference type="EMBL" id="BEI87635.1"/>
    </source>
</evidence>
<organism evidence="1 2">
    <name type="scientific">Cutaneotrichosporon cavernicola</name>
    <dbReference type="NCBI Taxonomy" id="279322"/>
    <lineage>
        <taxon>Eukaryota</taxon>
        <taxon>Fungi</taxon>
        <taxon>Dikarya</taxon>
        <taxon>Basidiomycota</taxon>
        <taxon>Agaricomycotina</taxon>
        <taxon>Tremellomycetes</taxon>
        <taxon>Trichosporonales</taxon>
        <taxon>Trichosporonaceae</taxon>
        <taxon>Cutaneotrichosporon</taxon>
    </lineage>
</organism>
<dbReference type="RefSeq" id="XP_060452901.1">
    <property type="nucleotide sequence ID" value="XM_060599378.1"/>
</dbReference>
<dbReference type="InterPro" id="IPR031818">
    <property type="entry name" value="Hri1"/>
</dbReference>
<sequence>MDPMASVRASTRLSIAWAGRPAKEDTDTLVLTIDGLSIDLRVFITDPQRGGIDWASVGAISYGEGHSDATPRLIWTQLLDSRPPPPTEASAGSFSILNSTDVLETGVMYNPGTELDEAYDEVWRRLSVPPGSKYTVLERVDGVYGLPGSDQDKAHKLPRAFIARIGGWVLGLGRDEKGEFSAYRDDEGMRKYSFGNGLPTPSAEVHAGERIHLDVGEWVVRVAGRTG</sequence>
<dbReference type="Proteomes" id="UP001233271">
    <property type="component" value="Chromosome 1"/>
</dbReference>
<evidence type="ECO:0000313" key="2">
    <source>
        <dbReference type="Proteomes" id="UP001233271"/>
    </source>
</evidence>
<dbReference type="Pfam" id="PF16815">
    <property type="entry name" value="HRI1"/>
    <property type="match status" value="1"/>
</dbReference>
<dbReference type="KEGG" id="ccac:CcaHIS019_0103530"/>
<keyword evidence="2" id="KW-1185">Reference proteome</keyword>
<protein>
    <recommendedName>
        <fullName evidence="3">Protein HRI1</fullName>
    </recommendedName>
</protein>
<name>A0AA48L019_9TREE</name>
<evidence type="ECO:0008006" key="3">
    <source>
        <dbReference type="Google" id="ProtNLM"/>
    </source>
</evidence>
<accession>A0AA48L019</accession>
<dbReference type="AlphaFoldDB" id="A0AA48L019"/>